<dbReference type="Pfam" id="PF00240">
    <property type="entry name" value="ubiquitin"/>
    <property type="match status" value="1"/>
</dbReference>
<keyword evidence="5" id="KW-1185">Reference proteome</keyword>
<proteinExistence type="predicted"/>
<feature type="compositionally biased region" description="Pro residues" evidence="1">
    <location>
        <begin position="46"/>
        <end position="58"/>
    </location>
</feature>
<evidence type="ECO:0000259" key="3">
    <source>
        <dbReference type="PROSITE" id="PS50053"/>
    </source>
</evidence>
<evidence type="ECO:0000313" key="5">
    <source>
        <dbReference type="Proteomes" id="UP000239899"/>
    </source>
</evidence>
<organism evidence="4 5">
    <name type="scientific">Chlorella sorokiniana</name>
    <name type="common">Freshwater green alga</name>
    <dbReference type="NCBI Taxonomy" id="3076"/>
    <lineage>
        <taxon>Eukaryota</taxon>
        <taxon>Viridiplantae</taxon>
        <taxon>Chlorophyta</taxon>
        <taxon>core chlorophytes</taxon>
        <taxon>Trebouxiophyceae</taxon>
        <taxon>Chlorellales</taxon>
        <taxon>Chlorellaceae</taxon>
        <taxon>Chlorella clade</taxon>
        <taxon>Chlorella</taxon>
    </lineage>
</organism>
<dbReference type="STRING" id="3076.A0A2P6TGE7"/>
<keyword evidence="2" id="KW-0472">Membrane</keyword>
<feature type="region of interest" description="Disordered" evidence="1">
    <location>
        <begin position="110"/>
        <end position="155"/>
    </location>
</feature>
<reference evidence="4 5" key="1">
    <citation type="journal article" date="2018" name="Plant J.">
        <title>Genome sequences of Chlorella sorokiniana UTEX 1602 and Micractinium conductrix SAG 241.80: implications to maltose excretion by a green alga.</title>
        <authorList>
            <person name="Arriola M.B."/>
            <person name="Velmurugan N."/>
            <person name="Zhang Y."/>
            <person name="Plunkett M.H."/>
            <person name="Hondzo H."/>
            <person name="Barney B.M."/>
        </authorList>
    </citation>
    <scope>NUCLEOTIDE SEQUENCE [LARGE SCALE GENOMIC DNA]</scope>
    <source>
        <strain evidence="5">UTEX 1602</strain>
    </source>
</reference>
<gene>
    <name evidence="4" type="ORF">C2E21_7820</name>
</gene>
<dbReference type="Gene3D" id="3.10.20.90">
    <property type="entry name" value="Phosphatidylinositol 3-kinase Catalytic Subunit, Chain A, domain 1"/>
    <property type="match status" value="1"/>
</dbReference>
<comment type="caution">
    <text evidence="4">The sequence shown here is derived from an EMBL/GenBank/DDBJ whole genome shotgun (WGS) entry which is preliminary data.</text>
</comment>
<dbReference type="PROSITE" id="PS50053">
    <property type="entry name" value="UBIQUITIN_2"/>
    <property type="match status" value="1"/>
</dbReference>
<dbReference type="SUPFAM" id="SSF54236">
    <property type="entry name" value="Ubiquitin-like"/>
    <property type="match status" value="1"/>
</dbReference>
<evidence type="ECO:0000256" key="2">
    <source>
        <dbReference type="SAM" id="Phobius"/>
    </source>
</evidence>
<feature type="compositionally biased region" description="Low complexity" evidence="1">
    <location>
        <begin position="7"/>
        <end position="23"/>
    </location>
</feature>
<feature type="region of interest" description="Disordered" evidence="1">
    <location>
        <begin position="1"/>
        <end position="64"/>
    </location>
</feature>
<protein>
    <submittedName>
        <fullName evidence="4">Ubiquitin 1</fullName>
    </submittedName>
</protein>
<feature type="compositionally biased region" description="Low complexity" evidence="1">
    <location>
        <begin position="131"/>
        <end position="147"/>
    </location>
</feature>
<feature type="transmembrane region" description="Helical" evidence="2">
    <location>
        <begin position="544"/>
        <end position="567"/>
    </location>
</feature>
<dbReference type="SMART" id="SM00213">
    <property type="entry name" value="UBQ"/>
    <property type="match status" value="1"/>
</dbReference>
<dbReference type="InterPro" id="IPR000626">
    <property type="entry name" value="Ubiquitin-like_dom"/>
</dbReference>
<evidence type="ECO:0000256" key="1">
    <source>
        <dbReference type="SAM" id="MobiDB-lite"/>
    </source>
</evidence>
<feature type="domain" description="Ubiquitin-like" evidence="3">
    <location>
        <begin position="432"/>
        <end position="501"/>
    </location>
</feature>
<dbReference type="AlphaFoldDB" id="A0A2P6TGE7"/>
<dbReference type="Proteomes" id="UP000239899">
    <property type="component" value="Unassembled WGS sequence"/>
</dbReference>
<accession>A0A2P6TGE7</accession>
<evidence type="ECO:0000313" key="4">
    <source>
        <dbReference type="EMBL" id="PRW33198.1"/>
    </source>
</evidence>
<dbReference type="EMBL" id="LHPG02000017">
    <property type="protein sequence ID" value="PRW33198.1"/>
    <property type="molecule type" value="Genomic_DNA"/>
</dbReference>
<dbReference type="CDD" id="cd17039">
    <property type="entry name" value="Ubl_ubiquitin_like"/>
    <property type="match status" value="1"/>
</dbReference>
<dbReference type="OrthoDB" id="267397at2759"/>
<keyword evidence="2" id="KW-0812">Transmembrane</keyword>
<name>A0A2P6TGE7_CHLSO</name>
<keyword evidence="2" id="KW-1133">Transmembrane helix</keyword>
<dbReference type="InterPro" id="IPR029071">
    <property type="entry name" value="Ubiquitin-like_domsf"/>
</dbReference>
<sequence length="780" mass="83063">MEGEAVPRAAAPSRPARMPAMSRTEADRIRSPGPVSPLVQRALFSPQPPQLPPSPRPPVFLGGIPQPPQLLLPLGGGSVTALTLPAMQAAGQHLPQLKPPAEGLLAGLAGQKRQREAGSDEADEPLPPPAQQAQQAQQQQQQQQQQPDGPAAVDAATEPMEALQVAPAGASSDTLLHLLLRAHRRNEGLLLVELEGDTAAQLRALKQQHRVAALQETGAALQIAPQTAPAAATALHKLARRLTKAHMLRLGENPYLLHPHLDSLHDWMHPSRGGSPRVHSRLLVSSADRVGHHIDRGLFNIVAGTAADLAPIHLHLERGTGFGGGPVRLGALLPSDAGPDEMFGLVVPGYTLQCLDVLTEAVSHSVIPSRDDSSKRSTWRVSPDYVIDGWSVGDLLSGFDSVRLQRDQAQQAQQVQQANDAVPPTLPPLEGFVIDVRTLSGTQHQITAHPDWLVQHLKWAIQQATGQPAHAQKIVYGGRQLADGRTLEESGLQPGMEVHVVAPGADRHHHMSAEAALGRAGLGSGGPVSAGAAVAPTSSLTAGLMALTIGGPVIGGIVIFFAVWMVWKRVDRQSWRGHPIPQPAARKAAVLISEPKCVKIPVVIVQPDKAVDVAYPYAPRHARSASAGSCGSEGSLDYRMLTVVDTAQCGPLWCAPGAPLTLATPRLAAPCQAQRCKPAARPAPLVCRAGDNHVSAAHNEPVFMPMPSDMDWDELPSVMSIDAETARQSLISFDDFIEPPAAAQPIAQEPEASYLHVWQSSYCDSETYRNSMESIDVFLK</sequence>